<evidence type="ECO:0000256" key="4">
    <source>
        <dbReference type="RuleBase" id="RU364147"/>
    </source>
</evidence>
<reference evidence="6 7" key="1">
    <citation type="submission" date="2024-01" db="EMBL/GenBank/DDBJ databases">
        <title>Comparative genomics of Cryptococcus and Kwoniella reveals pathogenesis evolution and contrasting modes of karyotype evolution via chromosome fusion or intercentromeric recombination.</title>
        <authorList>
            <person name="Coelho M.A."/>
            <person name="David-Palma M."/>
            <person name="Shea T."/>
            <person name="Bowers K."/>
            <person name="McGinley-Smith S."/>
            <person name="Mohammad A.W."/>
            <person name="Gnirke A."/>
            <person name="Yurkov A.M."/>
            <person name="Nowrousian M."/>
            <person name="Sun S."/>
            <person name="Cuomo C.A."/>
            <person name="Heitman J."/>
        </authorList>
    </citation>
    <scope>NUCLEOTIDE SEQUENCE [LARGE SCALE GENOMIC DNA]</scope>
    <source>
        <strain evidence="6">CBS 11374</strain>
    </source>
</reference>
<comment type="similarity">
    <text evidence="2 4">Belongs to the Mediator complex subunit 11 family.</text>
</comment>
<comment type="function">
    <text evidence="4">Component of the Mediator complex, a coactivator involved in the regulated transcription of nearly all RNA polymerase II-dependent genes. Mediator functions as a bridge to convey information from gene-specific regulatory proteins to the basal RNA polymerase II transcription machinery. Mediator is recruited to promoters by direct interactions with regulatory proteins and serves as a scaffold for the assembly of a functional pre-initiation complex with RNA polymerase II and the general transcription factors.</text>
</comment>
<dbReference type="GeneID" id="87953681"/>
<organism evidence="6 7">
    <name type="scientific">Kwoniella shivajii</name>
    <dbReference type="NCBI Taxonomy" id="564305"/>
    <lineage>
        <taxon>Eukaryota</taxon>
        <taxon>Fungi</taxon>
        <taxon>Dikarya</taxon>
        <taxon>Basidiomycota</taxon>
        <taxon>Agaricomycotina</taxon>
        <taxon>Tremellomycetes</taxon>
        <taxon>Tremellales</taxon>
        <taxon>Cryptococcaceae</taxon>
        <taxon>Kwoniella</taxon>
    </lineage>
</organism>
<dbReference type="RefSeq" id="XP_062789357.1">
    <property type="nucleotide sequence ID" value="XM_062933306.1"/>
</dbReference>
<accession>A0ABZ1CWF3</accession>
<keyword evidence="7" id="KW-1185">Reference proteome</keyword>
<dbReference type="Pfam" id="PF10280">
    <property type="entry name" value="Med11"/>
    <property type="match status" value="1"/>
</dbReference>
<feature type="region of interest" description="Disordered" evidence="5">
    <location>
        <begin position="103"/>
        <end position="132"/>
    </location>
</feature>
<keyword evidence="4" id="KW-0805">Transcription regulation</keyword>
<evidence type="ECO:0000313" key="7">
    <source>
        <dbReference type="Proteomes" id="UP001329825"/>
    </source>
</evidence>
<comment type="subcellular location">
    <subcellularLocation>
        <location evidence="1 4">Nucleus</location>
    </subcellularLocation>
</comment>
<sequence length="169" mass="18497">MSSPAGSISDGLELDSLDSESLFMALTNVEKAIPELLLCIKPILSHLVSPSNQVDGNDDEETSGIEAREAVERYMTLLDKIQFVLRQTVYYLHATRISPQTLRPPEINNIPTPFASTLPSSRHGSEGLKATEGDERGVEVGLYASRIEERVLGQMAAALRALNDEGRNM</sequence>
<evidence type="ECO:0000256" key="2">
    <source>
        <dbReference type="ARBA" id="ARBA00008186"/>
    </source>
</evidence>
<dbReference type="EMBL" id="CP141882">
    <property type="protein sequence ID" value="WRT64617.1"/>
    <property type="molecule type" value="Genomic_DNA"/>
</dbReference>
<protein>
    <recommendedName>
        <fullName evidence="4">Mediator of RNA polymerase II transcription subunit 11</fullName>
    </recommendedName>
    <alternativeName>
        <fullName evidence="4">Mediator complex subunit 11</fullName>
    </alternativeName>
</protein>
<feature type="compositionally biased region" description="Basic and acidic residues" evidence="5">
    <location>
        <begin position="123"/>
        <end position="132"/>
    </location>
</feature>
<proteinExistence type="inferred from homology"/>
<comment type="subunit">
    <text evidence="4">Component of the Mediator complex.</text>
</comment>
<keyword evidence="4" id="KW-0010">Activator</keyword>
<evidence type="ECO:0000256" key="5">
    <source>
        <dbReference type="SAM" id="MobiDB-lite"/>
    </source>
</evidence>
<keyword evidence="3 4" id="KW-0539">Nucleus</keyword>
<dbReference type="InterPro" id="IPR019404">
    <property type="entry name" value="Mediator_Med11"/>
</dbReference>
<evidence type="ECO:0000313" key="6">
    <source>
        <dbReference type="EMBL" id="WRT64617.1"/>
    </source>
</evidence>
<feature type="compositionally biased region" description="Polar residues" evidence="5">
    <location>
        <begin position="109"/>
        <end position="122"/>
    </location>
</feature>
<keyword evidence="4" id="KW-0804">Transcription</keyword>
<dbReference type="Proteomes" id="UP001329825">
    <property type="component" value="Chromosome 2"/>
</dbReference>
<evidence type="ECO:0000256" key="1">
    <source>
        <dbReference type="ARBA" id="ARBA00004123"/>
    </source>
</evidence>
<name>A0ABZ1CWF3_9TREE</name>
<gene>
    <name evidence="4" type="primary">MED11</name>
    <name evidence="6" type="ORF">IL334_001550</name>
</gene>
<evidence type="ECO:0000256" key="3">
    <source>
        <dbReference type="ARBA" id="ARBA00023242"/>
    </source>
</evidence>